<dbReference type="EMBL" id="FRAS01000023">
    <property type="protein sequence ID" value="SHL84807.1"/>
    <property type="molecule type" value="Genomic_DNA"/>
</dbReference>
<protein>
    <submittedName>
        <fullName evidence="2">Uncharacterized protein</fullName>
    </submittedName>
</protein>
<keyword evidence="1" id="KW-0472">Membrane</keyword>
<dbReference type="Proteomes" id="UP000183947">
    <property type="component" value="Unassembled WGS sequence"/>
</dbReference>
<feature type="transmembrane region" description="Helical" evidence="1">
    <location>
        <begin position="124"/>
        <end position="143"/>
    </location>
</feature>
<proteinExistence type="predicted"/>
<evidence type="ECO:0000313" key="3">
    <source>
        <dbReference type="Proteomes" id="UP000183947"/>
    </source>
</evidence>
<accession>A0A1M7DZC9</accession>
<feature type="transmembrane region" description="Helical" evidence="1">
    <location>
        <begin position="61"/>
        <end position="81"/>
    </location>
</feature>
<feature type="transmembrane region" description="Helical" evidence="1">
    <location>
        <begin position="93"/>
        <end position="117"/>
    </location>
</feature>
<evidence type="ECO:0000313" key="2">
    <source>
        <dbReference type="EMBL" id="SHL84807.1"/>
    </source>
</evidence>
<dbReference type="InterPro" id="IPR035177">
    <property type="entry name" value="TssN"/>
</dbReference>
<gene>
    <name evidence="2" type="ORF">SAMN02746009_03488</name>
</gene>
<evidence type="ECO:0000256" key="1">
    <source>
        <dbReference type="SAM" id="Phobius"/>
    </source>
</evidence>
<feature type="transmembrane region" description="Helical" evidence="1">
    <location>
        <begin position="31"/>
        <end position="54"/>
    </location>
</feature>
<dbReference type="AlphaFoldDB" id="A0A1M7DZC9"/>
<keyword evidence="1" id="KW-1133">Transmembrane helix</keyword>
<dbReference type="Pfam" id="PF17555">
    <property type="entry name" value="TssN"/>
    <property type="match status" value="1"/>
</dbReference>
<sequence length="279" mass="32387">MLTPNPEAQARSAANNMFSSARSGLQQNPTFISVFLYLLSSLVLFALLGAGAVYSPLPFKTTFLLLQAASVLLGCFHLYAQQQWLPWFDADEWVHGTVMTTLGWMAGALGVALLVWLPGLEGRTAPTAFVMATLPAVIPYFFYEAYRSWQRIPHRAYKLWYYQANAPGPDLARMDLNNFMVVHFWMSRRFGESLYHDFSSKAPYEMHFADLFQIFLTDYNLLKPEQAIQYLDEQGQPYGWIFYPKQRWWQPRRYLNPDYSFRDNFLKQGDIIVAQRVKR</sequence>
<keyword evidence="3" id="KW-1185">Reference proteome</keyword>
<dbReference type="OrthoDB" id="1024052at2"/>
<reference evidence="3" key="1">
    <citation type="submission" date="2016-11" db="EMBL/GenBank/DDBJ databases">
        <authorList>
            <person name="Varghese N."/>
            <person name="Submissions S."/>
        </authorList>
    </citation>
    <scope>NUCLEOTIDE SEQUENCE [LARGE SCALE GENOMIC DNA]</scope>
    <source>
        <strain evidence="3">DSM 18569</strain>
    </source>
</reference>
<dbReference type="STRING" id="1121959.SAMN02746009_03488"/>
<organism evidence="2 3">
    <name type="scientific">Hymenobacter psychrotolerans DSM 18569</name>
    <dbReference type="NCBI Taxonomy" id="1121959"/>
    <lineage>
        <taxon>Bacteria</taxon>
        <taxon>Pseudomonadati</taxon>
        <taxon>Bacteroidota</taxon>
        <taxon>Cytophagia</taxon>
        <taxon>Cytophagales</taxon>
        <taxon>Hymenobacteraceae</taxon>
        <taxon>Hymenobacter</taxon>
    </lineage>
</organism>
<dbReference type="RefSeq" id="WP_073287904.1">
    <property type="nucleotide sequence ID" value="NZ_FRAS01000023.1"/>
</dbReference>
<keyword evidence="1" id="KW-0812">Transmembrane</keyword>
<name>A0A1M7DZC9_9BACT</name>